<protein>
    <recommendedName>
        <fullName evidence="1">TIR domain-containing protein</fullName>
    </recommendedName>
</protein>
<sequence>MSIPPGLTAHTIVAADLATSVFHPFIAVQKLGGNALNEIEWLMMIHPKIIDMAKNELLIETLPLKGQRRKTKDFAVAPVLTLYTDQLVITSEEIVRKFDEVGMSVDILSEDEQHQTVFISYGGPDQPVVDRINQFLVSRGVKTWYFPVNKLPGQKLHRMMSEGVKTHDRVLVVCSKNSLSRNGVLNEIERVLEREAREGGSEILIPLAIDDHLFSDEFRPARLDLDQLKSRVAAVVPDPLMDAVGFEREMSLLLTALRRG</sequence>
<name>A0A656Q8E6_9BURK</name>
<gene>
    <name evidence="2" type="ORF">BG60_34110</name>
</gene>
<dbReference type="Pfam" id="PF13676">
    <property type="entry name" value="TIR_2"/>
    <property type="match status" value="1"/>
</dbReference>
<evidence type="ECO:0000313" key="3">
    <source>
        <dbReference type="Proteomes" id="UP000027451"/>
    </source>
</evidence>
<dbReference type="SUPFAM" id="SSF52200">
    <property type="entry name" value="Toll/Interleukin receptor TIR domain"/>
    <property type="match status" value="1"/>
</dbReference>
<dbReference type="Gene3D" id="3.40.50.10140">
    <property type="entry name" value="Toll/interleukin-1 receptor homology (TIR) domain"/>
    <property type="match status" value="1"/>
</dbReference>
<dbReference type="EMBL" id="JFHD01000068">
    <property type="protein sequence ID" value="KDR24778.1"/>
    <property type="molecule type" value="Genomic_DNA"/>
</dbReference>
<organism evidence="2 3">
    <name type="scientific">Caballeronia zhejiangensis</name>
    <dbReference type="NCBI Taxonomy" id="871203"/>
    <lineage>
        <taxon>Bacteria</taxon>
        <taxon>Pseudomonadati</taxon>
        <taxon>Pseudomonadota</taxon>
        <taxon>Betaproteobacteria</taxon>
        <taxon>Burkholderiales</taxon>
        <taxon>Burkholderiaceae</taxon>
        <taxon>Caballeronia</taxon>
    </lineage>
</organism>
<dbReference type="Proteomes" id="UP000027451">
    <property type="component" value="Unassembled WGS sequence"/>
</dbReference>
<accession>A0A656Q8E6</accession>
<evidence type="ECO:0000259" key="1">
    <source>
        <dbReference type="Pfam" id="PF13676"/>
    </source>
</evidence>
<proteinExistence type="predicted"/>
<feature type="domain" description="TIR" evidence="1">
    <location>
        <begin position="117"/>
        <end position="211"/>
    </location>
</feature>
<evidence type="ECO:0000313" key="2">
    <source>
        <dbReference type="EMBL" id="KDR24778.1"/>
    </source>
</evidence>
<comment type="caution">
    <text evidence="2">The sequence shown here is derived from an EMBL/GenBank/DDBJ whole genome shotgun (WGS) entry which is preliminary data.</text>
</comment>
<keyword evidence="3" id="KW-1185">Reference proteome</keyword>
<dbReference type="GO" id="GO:0007165">
    <property type="term" value="P:signal transduction"/>
    <property type="evidence" value="ECO:0007669"/>
    <property type="project" value="InterPro"/>
</dbReference>
<dbReference type="InterPro" id="IPR035897">
    <property type="entry name" value="Toll_tir_struct_dom_sf"/>
</dbReference>
<dbReference type="AlphaFoldDB" id="A0A656Q8E6"/>
<reference evidence="2 3" key="1">
    <citation type="submission" date="2014-03" db="EMBL/GenBank/DDBJ databases">
        <title>Draft Genome Sequences of Four Burkholderia Strains.</title>
        <authorList>
            <person name="Liu X.Y."/>
            <person name="Li C.X."/>
            <person name="Xu J.H."/>
        </authorList>
    </citation>
    <scope>NUCLEOTIDE SEQUENCE [LARGE SCALE GENOMIC DNA]</scope>
    <source>
        <strain evidence="2 3">OP-1</strain>
    </source>
</reference>
<dbReference type="InterPro" id="IPR000157">
    <property type="entry name" value="TIR_dom"/>
</dbReference>